<evidence type="ECO:0000259" key="4">
    <source>
        <dbReference type="PROSITE" id="PS01124"/>
    </source>
</evidence>
<keyword evidence="2" id="KW-0238">DNA-binding</keyword>
<gene>
    <name evidence="5" type="ORF">L4923_21720</name>
</gene>
<dbReference type="RefSeq" id="WP_239369013.1">
    <property type="nucleotide sequence ID" value="NZ_JAKREW010000027.1"/>
</dbReference>
<dbReference type="PRINTS" id="PR00032">
    <property type="entry name" value="HTHARAC"/>
</dbReference>
<dbReference type="Proteomes" id="UP001201701">
    <property type="component" value="Unassembled WGS sequence"/>
</dbReference>
<dbReference type="InterPro" id="IPR020449">
    <property type="entry name" value="Tscrpt_reg_AraC-type_HTH"/>
</dbReference>
<dbReference type="EMBL" id="JAKREW010000027">
    <property type="protein sequence ID" value="MCG7507659.1"/>
    <property type="molecule type" value="Genomic_DNA"/>
</dbReference>
<dbReference type="InterPro" id="IPR050204">
    <property type="entry name" value="AraC_XylS_family_regulators"/>
</dbReference>
<dbReference type="PROSITE" id="PS01124">
    <property type="entry name" value="HTH_ARAC_FAMILY_2"/>
    <property type="match status" value="1"/>
</dbReference>
<dbReference type="SMART" id="SM00342">
    <property type="entry name" value="HTH_ARAC"/>
    <property type="match status" value="1"/>
</dbReference>
<evidence type="ECO:0000313" key="6">
    <source>
        <dbReference type="Proteomes" id="UP001201701"/>
    </source>
</evidence>
<dbReference type="InterPro" id="IPR018060">
    <property type="entry name" value="HTH_AraC"/>
</dbReference>
<dbReference type="PANTHER" id="PTHR46796:SF6">
    <property type="entry name" value="ARAC SUBFAMILY"/>
    <property type="match status" value="1"/>
</dbReference>
<organism evidence="5 6">
    <name type="scientific">Mesorhizobium retamae</name>
    <dbReference type="NCBI Taxonomy" id="2912854"/>
    <lineage>
        <taxon>Bacteria</taxon>
        <taxon>Pseudomonadati</taxon>
        <taxon>Pseudomonadota</taxon>
        <taxon>Alphaproteobacteria</taxon>
        <taxon>Hyphomicrobiales</taxon>
        <taxon>Phyllobacteriaceae</taxon>
        <taxon>Mesorhizobium</taxon>
    </lineage>
</organism>
<evidence type="ECO:0000256" key="3">
    <source>
        <dbReference type="ARBA" id="ARBA00023163"/>
    </source>
</evidence>
<dbReference type="SUPFAM" id="SSF46689">
    <property type="entry name" value="Homeodomain-like"/>
    <property type="match status" value="1"/>
</dbReference>
<evidence type="ECO:0000313" key="5">
    <source>
        <dbReference type="EMBL" id="MCG7507659.1"/>
    </source>
</evidence>
<sequence length="323" mass="36799">MPPEPDRVATFSASDLPEQHRDEFIRDFYGRIQMRLQVRPQREHSLKFNATTLIMPDMMCSKASVSPMTWDRTAELMDDNNDDIILSWNRGGYRLNMPGRGDFETRPGTAAILPMDRRFSIWTEDSRWTMALQFKRSLLAPLVKHLDDIAPDSIGRSHPAHCLLFNYLWSLQHMETPEALVPMVTRHVTDLLAVSFGGVRGAMPPGVRAARLAAIKQHVAKNLHDPGLSAEQVSRKFAISSRYIRQLFADDGTSFSDYVTEQRLAYVHSCLTDRRQALRKIADIAFESGFTEPSTFYRQFRIRYGLTPSDVRLIAMTSAFSDG</sequence>
<reference evidence="5 6" key="1">
    <citation type="submission" date="2022-02" db="EMBL/GenBank/DDBJ databases">
        <title>Draft genome sequence of Mezorhizobium retamae strain IRAMC:0171 isolated from Retama raetam nodules.</title>
        <authorList>
            <person name="Bengaied R."/>
            <person name="Sbissi I."/>
            <person name="Huber K."/>
            <person name="Ghodbane F."/>
            <person name="Nouioui I."/>
            <person name="Tarhouni M."/>
            <person name="Gtari M."/>
        </authorList>
    </citation>
    <scope>NUCLEOTIDE SEQUENCE [LARGE SCALE GENOMIC DNA]</scope>
    <source>
        <strain evidence="5 6">IRAMC:0171</strain>
    </source>
</reference>
<dbReference type="Pfam" id="PF12833">
    <property type="entry name" value="HTH_18"/>
    <property type="match status" value="1"/>
</dbReference>
<evidence type="ECO:0000256" key="1">
    <source>
        <dbReference type="ARBA" id="ARBA00023015"/>
    </source>
</evidence>
<dbReference type="Gene3D" id="1.10.10.60">
    <property type="entry name" value="Homeodomain-like"/>
    <property type="match status" value="1"/>
</dbReference>
<evidence type="ECO:0000256" key="2">
    <source>
        <dbReference type="ARBA" id="ARBA00023125"/>
    </source>
</evidence>
<keyword evidence="6" id="KW-1185">Reference proteome</keyword>
<protein>
    <submittedName>
        <fullName evidence="5">AraC family transcriptional regulator</fullName>
    </submittedName>
</protein>
<proteinExistence type="predicted"/>
<keyword evidence="3" id="KW-0804">Transcription</keyword>
<comment type="caution">
    <text evidence="5">The sequence shown here is derived from an EMBL/GenBank/DDBJ whole genome shotgun (WGS) entry which is preliminary data.</text>
</comment>
<accession>A0ABS9QM42</accession>
<keyword evidence="1" id="KW-0805">Transcription regulation</keyword>
<feature type="domain" description="HTH araC/xylS-type" evidence="4">
    <location>
        <begin position="213"/>
        <end position="314"/>
    </location>
</feature>
<dbReference type="InterPro" id="IPR009057">
    <property type="entry name" value="Homeodomain-like_sf"/>
</dbReference>
<dbReference type="PANTHER" id="PTHR46796">
    <property type="entry name" value="HTH-TYPE TRANSCRIPTIONAL ACTIVATOR RHAS-RELATED"/>
    <property type="match status" value="1"/>
</dbReference>
<name>A0ABS9QM42_9HYPH</name>